<evidence type="ECO:0000313" key="3">
    <source>
        <dbReference type="EMBL" id="CZR64931.1"/>
    </source>
</evidence>
<name>A0A1L7XIS3_9HELO</name>
<proteinExistence type="predicted"/>
<gene>
    <name evidence="3" type="ORF">PAC_14831</name>
</gene>
<dbReference type="EMBL" id="FJOG01000028">
    <property type="protein sequence ID" value="CZR64931.1"/>
    <property type="molecule type" value="Genomic_DNA"/>
</dbReference>
<protein>
    <recommendedName>
        <fullName evidence="2">DUF7708 domain-containing protein</fullName>
    </recommendedName>
</protein>
<feature type="compositionally biased region" description="Basic residues" evidence="1">
    <location>
        <begin position="389"/>
        <end position="398"/>
    </location>
</feature>
<dbReference type="InterPro" id="IPR056125">
    <property type="entry name" value="DUF7708"/>
</dbReference>
<dbReference type="Pfam" id="PF24809">
    <property type="entry name" value="DUF7708"/>
    <property type="match status" value="1"/>
</dbReference>
<reference evidence="3 4" key="1">
    <citation type="submission" date="2016-03" db="EMBL/GenBank/DDBJ databases">
        <authorList>
            <person name="Ploux O."/>
        </authorList>
    </citation>
    <scope>NUCLEOTIDE SEQUENCE [LARGE SCALE GENOMIC DNA]</scope>
    <source>
        <strain evidence="3 4">UAMH 11012</strain>
    </source>
</reference>
<dbReference type="AlphaFoldDB" id="A0A1L7XIS3"/>
<feature type="domain" description="DUF7708" evidence="2">
    <location>
        <begin position="82"/>
        <end position="158"/>
    </location>
</feature>
<accession>A0A1L7XIS3</accession>
<sequence>MEQLQKSIITAYRDPLATADRDVALEAYTKAVEYFTKEFAGNTKALSLLAGHNSILDVVATLEDAKKNYDDQGQKRKAVFKRLNTLSLRIRYYSGVLGALAQRHPEYVALAWGSIKLVLMVKLCSDTINAIASGAGRAEIRDIHITTQLVRTDIQGLYQKLHEMQVQFDDKQLKMDGQIDQVLKITTASKVIPETIQLDILEMKPRVYDIQFLYIIAFLSPKAIPETILHKHSSTVARHRHQTMPEPRNQADIIKCLGQWVSKTCLLHVYSSVIRQDPNVLVNFPEDLNAAQFSSDHTEVEWLTLLCLLISRLDKCFLVIETEDLCQSSREDPEWTRKFVQIFQHLLDTVETAGSLVKALIVTFDNSKPEPASGSTNRIITTVQQPRHIPPRLRHGASRSKGTSSLRHSLSRKV</sequence>
<evidence type="ECO:0000256" key="1">
    <source>
        <dbReference type="SAM" id="MobiDB-lite"/>
    </source>
</evidence>
<dbReference type="OrthoDB" id="61900at2759"/>
<evidence type="ECO:0000313" key="4">
    <source>
        <dbReference type="Proteomes" id="UP000184330"/>
    </source>
</evidence>
<keyword evidence="4" id="KW-1185">Reference proteome</keyword>
<evidence type="ECO:0000259" key="2">
    <source>
        <dbReference type="Pfam" id="PF24809"/>
    </source>
</evidence>
<organism evidence="3 4">
    <name type="scientific">Phialocephala subalpina</name>
    <dbReference type="NCBI Taxonomy" id="576137"/>
    <lineage>
        <taxon>Eukaryota</taxon>
        <taxon>Fungi</taxon>
        <taxon>Dikarya</taxon>
        <taxon>Ascomycota</taxon>
        <taxon>Pezizomycotina</taxon>
        <taxon>Leotiomycetes</taxon>
        <taxon>Helotiales</taxon>
        <taxon>Mollisiaceae</taxon>
        <taxon>Phialocephala</taxon>
        <taxon>Phialocephala fortinii species complex</taxon>
    </lineage>
</organism>
<dbReference type="Proteomes" id="UP000184330">
    <property type="component" value="Unassembled WGS sequence"/>
</dbReference>
<feature type="region of interest" description="Disordered" evidence="1">
    <location>
        <begin position="385"/>
        <end position="414"/>
    </location>
</feature>